<dbReference type="RefSeq" id="WP_406793512.1">
    <property type="nucleotide sequence ID" value="NZ_JBJHZX010000029.1"/>
</dbReference>
<keyword evidence="1" id="KW-0812">Transmembrane</keyword>
<dbReference type="EMBL" id="JBJHZX010000029">
    <property type="protein sequence ID" value="MFL0197407.1"/>
    <property type="molecule type" value="Genomic_DNA"/>
</dbReference>
<feature type="transmembrane region" description="Helical" evidence="1">
    <location>
        <begin position="6"/>
        <end position="25"/>
    </location>
</feature>
<keyword evidence="1" id="KW-0472">Membrane</keyword>
<accession>A0ABW8SMX2</accession>
<comment type="caution">
    <text evidence="2">The sequence shown here is derived from an EMBL/GenBank/DDBJ whole genome shotgun (WGS) entry which is preliminary data.</text>
</comment>
<evidence type="ECO:0000313" key="2">
    <source>
        <dbReference type="EMBL" id="MFL0197407.1"/>
    </source>
</evidence>
<protein>
    <submittedName>
        <fullName evidence="2">Uncharacterized protein</fullName>
    </submittedName>
</protein>
<evidence type="ECO:0000256" key="1">
    <source>
        <dbReference type="SAM" id="Phobius"/>
    </source>
</evidence>
<sequence>MNQIVINNILVPIIGAVIGTVIEIGRRQIKSYLDSKQELIQKQKEAVIQSIGIDRYNKDKQIIQDAVKTVEQLGKEFNWEGAVKHSKVLELIKGRTGLSDDYIYNIIKGTVLEVNNIVNDK</sequence>
<reference evidence="2 3" key="1">
    <citation type="submission" date="2024-11" db="EMBL/GenBank/DDBJ databases">
        <authorList>
            <person name="Heng Y.C."/>
            <person name="Lim A.C.H."/>
            <person name="Lee J.K.Y."/>
            <person name="Kittelmann S."/>
        </authorList>
    </citation>
    <scope>NUCLEOTIDE SEQUENCE [LARGE SCALE GENOMIC DNA]</scope>
    <source>
        <strain evidence="2 3">WILCCON 0269</strain>
    </source>
</reference>
<organism evidence="2 3">
    <name type="scientific">Candidatus Clostridium eludens</name>
    <dbReference type="NCBI Taxonomy" id="3381663"/>
    <lineage>
        <taxon>Bacteria</taxon>
        <taxon>Bacillati</taxon>
        <taxon>Bacillota</taxon>
        <taxon>Clostridia</taxon>
        <taxon>Eubacteriales</taxon>
        <taxon>Clostridiaceae</taxon>
        <taxon>Clostridium</taxon>
    </lineage>
</organism>
<dbReference type="Proteomes" id="UP001623660">
    <property type="component" value="Unassembled WGS sequence"/>
</dbReference>
<keyword evidence="1" id="KW-1133">Transmembrane helix</keyword>
<name>A0ABW8SMX2_9CLOT</name>
<evidence type="ECO:0000313" key="3">
    <source>
        <dbReference type="Proteomes" id="UP001623660"/>
    </source>
</evidence>
<gene>
    <name evidence="2" type="ORF">ACJDU8_17830</name>
</gene>
<proteinExistence type="predicted"/>
<keyword evidence="3" id="KW-1185">Reference proteome</keyword>